<keyword evidence="8" id="KW-1185">Reference proteome</keyword>
<accession>A0ABD3QGB3</accession>
<dbReference type="EMBL" id="JABMIG020000039">
    <property type="protein sequence ID" value="KAL3799458.1"/>
    <property type="molecule type" value="Genomic_DNA"/>
</dbReference>
<dbReference type="PROSITE" id="PS00139">
    <property type="entry name" value="THIOL_PROTEASE_CYS"/>
    <property type="match status" value="1"/>
</dbReference>
<keyword evidence="4" id="KW-0812">Transmembrane</keyword>
<dbReference type="SMART" id="SM00645">
    <property type="entry name" value="Pept_C1"/>
    <property type="match status" value="1"/>
</dbReference>
<proteinExistence type="inferred from homology"/>
<dbReference type="AlphaFoldDB" id="A0ABD3QGB3"/>
<dbReference type="InterPro" id="IPR000668">
    <property type="entry name" value="Peptidase_C1A_C"/>
</dbReference>
<dbReference type="Proteomes" id="UP001516023">
    <property type="component" value="Unassembled WGS sequence"/>
</dbReference>
<evidence type="ECO:0000259" key="5">
    <source>
        <dbReference type="SMART" id="SM00645"/>
    </source>
</evidence>
<dbReference type="InterPro" id="IPR038765">
    <property type="entry name" value="Papain-like_cys_pep_sf"/>
</dbReference>
<organism evidence="7 8">
    <name type="scientific">Cyclotella cryptica</name>
    <dbReference type="NCBI Taxonomy" id="29204"/>
    <lineage>
        <taxon>Eukaryota</taxon>
        <taxon>Sar</taxon>
        <taxon>Stramenopiles</taxon>
        <taxon>Ochrophyta</taxon>
        <taxon>Bacillariophyta</taxon>
        <taxon>Coscinodiscophyceae</taxon>
        <taxon>Thalassiosirophycidae</taxon>
        <taxon>Stephanodiscales</taxon>
        <taxon>Stephanodiscaceae</taxon>
        <taxon>Cyclotella</taxon>
    </lineage>
</organism>
<feature type="non-terminal residue" evidence="7">
    <location>
        <position position="1"/>
    </location>
</feature>
<dbReference type="InterPro" id="IPR039417">
    <property type="entry name" value="Peptidase_C1A_papain-like"/>
</dbReference>
<evidence type="ECO:0000259" key="6">
    <source>
        <dbReference type="SMART" id="SM00848"/>
    </source>
</evidence>
<feature type="domain" description="Peptidase C1A papain C-terminal" evidence="5">
    <location>
        <begin position="254"/>
        <end position="532"/>
    </location>
</feature>
<gene>
    <name evidence="7" type="ORF">HJC23_013913</name>
</gene>
<evidence type="ECO:0000256" key="4">
    <source>
        <dbReference type="SAM" id="Phobius"/>
    </source>
</evidence>
<dbReference type="CDD" id="cd02248">
    <property type="entry name" value="Peptidase_C1A"/>
    <property type="match status" value="1"/>
</dbReference>
<protein>
    <submittedName>
        <fullName evidence="7">Uncharacterized protein</fullName>
    </submittedName>
</protein>
<dbReference type="Pfam" id="PF00112">
    <property type="entry name" value="Peptidase_C1"/>
    <property type="match status" value="3"/>
</dbReference>
<dbReference type="PRINTS" id="PR00705">
    <property type="entry name" value="PAPAIN"/>
</dbReference>
<dbReference type="InterPro" id="IPR025660">
    <property type="entry name" value="Pept_his_AS"/>
</dbReference>
<name>A0ABD3QGB3_9STRA</name>
<evidence type="ECO:0000256" key="1">
    <source>
        <dbReference type="ARBA" id="ARBA00008455"/>
    </source>
</evidence>
<dbReference type="Pfam" id="PF08246">
    <property type="entry name" value="Inhibitor_I29"/>
    <property type="match status" value="1"/>
</dbReference>
<evidence type="ECO:0000256" key="3">
    <source>
        <dbReference type="ARBA" id="ARBA00023157"/>
    </source>
</evidence>
<feature type="transmembrane region" description="Helical" evidence="4">
    <location>
        <begin position="89"/>
        <end position="106"/>
    </location>
</feature>
<dbReference type="InterPro" id="IPR013128">
    <property type="entry name" value="Peptidase_C1A"/>
</dbReference>
<feature type="domain" description="Cathepsin propeptide inhibitor" evidence="6">
    <location>
        <begin position="151"/>
        <end position="207"/>
    </location>
</feature>
<keyword evidence="3" id="KW-1015">Disulfide bond</keyword>
<keyword evidence="4" id="KW-1133">Transmembrane helix</keyword>
<dbReference type="SMART" id="SM00848">
    <property type="entry name" value="Inhibitor_I29"/>
    <property type="match status" value="1"/>
</dbReference>
<dbReference type="InterPro" id="IPR000169">
    <property type="entry name" value="Pept_cys_AS"/>
</dbReference>
<dbReference type="Gene3D" id="3.90.70.10">
    <property type="entry name" value="Cysteine proteinases"/>
    <property type="match status" value="1"/>
</dbReference>
<dbReference type="InterPro" id="IPR013201">
    <property type="entry name" value="Prot_inhib_I29"/>
</dbReference>
<evidence type="ECO:0000313" key="8">
    <source>
        <dbReference type="Proteomes" id="UP001516023"/>
    </source>
</evidence>
<keyword evidence="4" id="KW-0472">Membrane</keyword>
<keyword evidence="2" id="KW-0865">Zymogen</keyword>
<comment type="similarity">
    <text evidence="1">Belongs to the peptidase C1 family.</text>
</comment>
<dbReference type="SUPFAM" id="SSF54001">
    <property type="entry name" value="Cysteine proteinases"/>
    <property type="match status" value="1"/>
</dbReference>
<sequence>TQAPTHTKLRSFPKFVEFSRIHRQGRASAITRFERSGVVFKNIMTFAVHVLCDTTSVSGESQKESIILFFHLDVLCQTQKRITMIVRNAALLVLLLVPILSTAYVADIKNAHFELLSNGSSANASENVVLAQLLENKLWGEYTASQIIDTFEAWIQRFERKYKSLTEKGQKMLVWLENHALIESHNSKGSTFTLSHNEFSDMTFIEFQTRMNLNVPAQLTKTKFNFRSVSKEEAAKKLRGDASSTASSRKLSAQDNSLDWASKGLVGPVRNQGLCGACWAFSAVGAMESAMAISKYNAMTPNERAENWDIVDMNSQGRITEDLGLVIPLSEQNLIDCDVMNQKGCDGGLMITDFDEEESKSGICTENDYPYIQTQGTCSASMCSPVPGSKVKDHVDIMPRKTSELVEALKVNPVTAAMVASDPTFQFYSSGIYNVPDCGKVTKEKGDPECQELYFNQDTCLPDVNHGVLVVGYGTDETVTDGTKDFFKVKNSWGDAWGEGGYFRIARYEEDPTDPKTNWGECAILSILSYPLELYNSLLKL</sequence>
<comment type="caution">
    <text evidence="7">The sequence shown here is derived from an EMBL/GenBank/DDBJ whole genome shotgun (WGS) entry which is preliminary data.</text>
</comment>
<evidence type="ECO:0000313" key="7">
    <source>
        <dbReference type="EMBL" id="KAL3799458.1"/>
    </source>
</evidence>
<dbReference type="PROSITE" id="PS00639">
    <property type="entry name" value="THIOL_PROTEASE_HIS"/>
    <property type="match status" value="1"/>
</dbReference>
<evidence type="ECO:0000256" key="2">
    <source>
        <dbReference type="ARBA" id="ARBA00023145"/>
    </source>
</evidence>
<dbReference type="PANTHER" id="PTHR12411">
    <property type="entry name" value="CYSTEINE PROTEASE FAMILY C1-RELATED"/>
    <property type="match status" value="1"/>
</dbReference>
<reference evidence="7 8" key="1">
    <citation type="journal article" date="2020" name="G3 (Bethesda)">
        <title>Improved Reference Genome for Cyclotella cryptica CCMP332, a Model for Cell Wall Morphogenesis, Salinity Adaptation, and Lipid Production in Diatoms (Bacillariophyta).</title>
        <authorList>
            <person name="Roberts W.R."/>
            <person name="Downey K.M."/>
            <person name="Ruck E.C."/>
            <person name="Traller J.C."/>
            <person name="Alverson A.J."/>
        </authorList>
    </citation>
    <scope>NUCLEOTIDE SEQUENCE [LARGE SCALE GENOMIC DNA]</scope>
    <source>
        <strain evidence="7 8">CCMP332</strain>
    </source>
</reference>